<feature type="transmembrane region" description="Helical" evidence="1">
    <location>
        <begin position="15"/>
        <end position="34"/>
    </location>
</feature>
<name>A0A518D088_9BACT</name>
<evidence type="ECO:0000256" key="1">
    <source>
        <dbReference type="SAM" id="Phobius"/>
    </source>
</evidence>
<reference evidence="2 3" key="1">
    <citation type="submission" date="2019-02" db="EMBL/GenBank/DDBJ databases">
        <title>Deep-cultivation of Planctomycetes and their phenomic and genomic characterization uncovers novel biology.</title>
        <authorList>
            <person name="Wiegand S."/>
            <person name="Jogler M."/>
            <person name="Boedeker C."/>
            <person name="Pinto D."/>
            <person name="Vollmers J."/>
            <person name="Rivas-Marin E."/>
            <person name="Kohn T."/>
            <person name="Peeters S.H."/>
            <person name="Heuer A."/>
            <person name="Rast P."/>
            <person name="Oberbeckmann S."/>
            <person name="Bunk B."/>
            <person name="Jeske O."/>
            <person name="Meyerdierks A."/>
            <person name="Storesund J.E."/>
            <person name="Kallscheuer N."/>
            <person name="Luecker S."/>
            <person name="Lage O.M."/>
            <person name="Pohl T."/>
            <person name="Merkel B.J."/>
            <person name="Hornburger P."/>
            <person name="Mueller R.-W."/>
            <person name="Bruemmer F."/>
            <person name="Labrenz M."/>
            <person name="Spormann A.M."/>
            <person name="Op den Camp H."/>
            <person name="Overmann J."/>
            <person name="Amann R."/>
            <person name="Jetten M.S.M."/>
            <person name="Mascher T."/>
            <person name="Medema M.H."/>
            <person name="Devos D.P."/>
            <person name="Kaster A.-K."/>
            <person name="Ovreas L."/>
            <person name="Rohde M."/>
            <person name="Galperin M.Y."/>
            <person name="Jogler C."/>
        </authorList>
    </citation>
    <scope>NUCLEOTIDE SEQUENCE [LARGE SCALE GENOMIC DNA]</scope>
    <source>
        <strain evidence="2 3">Pla163</strain>
    </source>
</reference>
<evidence type="ECO:0000313" key="2">
    <source>
        <dbReference type="EMBL" id="QDU84892.1"/>
    </source>
</evidence>
<gene>
    <name evidence="2" type="ORF">Pla163_20100</name>
</gene>
<protein>
    <submittedName>
        <fullName evidence="2">Uncharacterized protein</fullName>
    </submittedName>
</protein>
<accession>A0A518D088</accession>
<keyword evidence="1" id="KW-1133">Transmembrane helix</keyword>
<keyword evidence="3" id="KW-1185">Reference proteome</keyword>
<dbReference type="Proteomes" id="UP000319342">
    <property type="component" value="Chromosome"/>
</dbReference>
<keyword evidence="1" id="KW-0472">Membrane</keyword>
<proteinExistence type="predicted"/>
<dbReference type="EMBL" id="CP036290">
    <property type="protein sequence ID" value="QDU84892.1"/>
    <property type="molecule type" value="Genomic_DNA"/>
</dbReference>
<organism evidence="2 3">
    <name type="scientific">Rohdeia mirabilis</name>
    <dbReference type="NCBI Taxonomy" id="2528008"/>
    <lineage>
        <taxon>Bacteria</taxon>
        <taxon>Pseudomonadati</taxon>
        <taxon>Planctomycetota</taxon>
        <taxon>Planctomycetia</taxon>
        <taxon>Planctomycetia incertae sedis</taxon>
        <taxon>Rohdeia</taxon>
    </lineage>
</organism>
<dbReference type="AlphaFoldDB" id="A0A518D088"/>
<sequence length="47" mass="5182">MSDSDDEPSFLRENWPWILLPALVVLAVVAYFVLSSGGGGDFQYGDF</sequence>
<keyword evidence="1" id="KW-0812">Transmembrane</keyword>
<dbReference type="RefSeq" id="WP_419185768.1">
    <property type="nucleotide sequence ID" value="NZ_CP036290.1"/>
</dbReference>
<evidence type="ECO:0000313" key="3">
    <source>
        <dbReference type="Proteomes" id="UP000319342"/>
    </source>
</evidence>